<dbReference type="InterPro" id="IPR000408">
    <property type="entry name" value="Reg_chr_condens"/>
</dbReference>
<dbReference type="GO" id="GO:0005737">
    <property type="term" value="C:cytoplasm"/>
    <property type="evidence" value="ECO:0007669"/>
    <property type="project" value="TreeGrafter"/>
</dbReference>
<dbReference type="PANTHER" id="PTHR45982">
    <property type="entry name" value="REGULATOR OF CHROMOSOME CONDENSATION"/>
    <property type="match status" value="1"/>
</dbReference>
<dbReference type="Proteomes" id="UP000799778">
    <property type="component" value="Unassembled WGS sequence"/>
</dbReference>
<proteinExistence type="predicted"/>
<dbReference type="SUPFAM" id="SSF50985">
    <property type="entry name" value="RCC1/BLIP-II"/>
    <property type="match status" value="1"/>
</dbReference>
<feature type="repeat" description="RCC1" evidence="1">
    <location>
        <begin position="195"/>
        <end position="248"/>
    </location>
</feature>
<reference evidence="2" key="1">
    <citation type="journal article" date="2020" name="Stud. Mycol.">
        <title>101 Dothideomycetes genomes: a test case for predicting lifestyles and emergence of pathogens.</title>
        <authorList>
            <person name="Haridas S."/>
            <person name="Albert R."/>
            <person name="Binder M."/>
            <person name="Bloem J."/>
            <person name="Labutti K."/>
            <person name="Salamov A."/>
            <person name="Andreopoulos B."/>
            <person name="Baker S."/>
            <person name="Barry K."/>
            <person name="Bills G."/>
            <person name="Bluhm B."/>
            <person name="Cannon C."/>
            <person name="Castanera R."/>
            <person name="Culley D."/>
            <person name="Daum C."/>
            <person name="Ezra D."/>
            <person name="Gonzalez J."/>
            <person name="Henrissat B."/>
            <person name="Kuo A."/>
            <person name="Liang C."/>
            <person name="Lipzen A."/>
            <person name="Lutzoni F."/>
            <person name="Magnuson J."/>
            <person name="Mondo S."/>
            <person name="Nolan M."/>
            <person name="Ohm R."/>
            <person name="Pangilinan J."/>
            <person name="Park H.-J."/>
            <person name="Ramirez L."/>
            <person name="Alfaro M."/>
            <person name="Sun H."/>
            <person name="Tritt A."/>
            <person name="Yoshinaga Y."/>
            <person name="Zwiers L.-H."/>
            <person name="Turgeon B."/>
            <person name="Goodwin S."/>
            <person name="Spatafora J."/>
            <person name="Crous P."/>
            <person name="Grigoriev I."/>
        </authorList>
    </citation>
    <scope>NUCLEOTIDE SEQUENCE</scope>
    <source>
        <strain evidence="2">CBS 175.79</strain>
    </source>
</reference>
<dbReference type="PANTHER" id="PTHR45982:SF1">
    <property type="entry name" value="REGULATOR OF CHROMOSOME CONDENSATION"/>
    <property type="match status" value="1"/>
</dbReference>
<sequence length="416" mass="44732">MSGGDKSTRCDLFVFGANDEGQLGTGCKEEKVFIPTRAIRGASFWSMSIVGGSKHTLLQDEHGNVFVAGQNTDRQLGYFNSSPPNSKVAAIEDPAQTSLCEFTLKRNDVAFCAATWDSSAYVLQGSATEALNEVIHTEGKGLDGELGRGACISTAEIRTVRSSAGSYLDPLDPLPDQVRSFAAGHSHYVAVLKNGQVWGWGKANKSQLGDLQESSTKKISEPRQLPDIGFEAVKIVCGKEFTYIVADPADGRHLILGQDKGGLKSNMPASIQNWKDIGATWNAIYVLYQDGTLQAWGKEFLYQLVPPGLPPLDQIAIGSEHVLALTRASDTSPSKLISWGWGEHGNCGDVSTMDPPPAMPRCCVTGRWNEIDIPGSILSIGAAQATSFVLTEVRSQSSNLAEVNDVVELTVQQNIE</sequence>
<accession>A0A6A5XSL9</accession>
<dbReference type="GeneID" id="54285438"/>
<evidence type="ECO:0000313" key="3">
    <source>
        <dbReference type="Proteomes" id="UP000799778"/>
    </source>
</evidence>
<dbReference type="PROSITE" id="PS50012">
    <property type="entry name" value="RCC1_3"/>
    <property type="match status" value="2"/>
</dbReference>
<dbReference type="PRINTS" id="PR00633">
    <property type="entry name" value="RCCNDNSATION"/>
</dbReference>
<dbReference type="InterPro" id="IPR051553">
    <property type="entry name" value="Ran_GTPase-activating"/>
</dbReference>
<dbReference type="EMBL" id="ML978069">
    <property type="protein sequence ID" value="KAF2016298.1"/>
    <property type="molecule type" value="Genomic_DNA"/>
</dbReference>
<organism evidence="2 3">
    <name type="scientific">Aaosphaeria arxii CBS 175.79</name>
    <dbReference type="NCBI Taxonomy" id="1450172"/>
    <lineage>
        <taxon>Eukaryota</taxon>
        <taxon>Fungi</taxon>
        <taxon>Dikarya</taxon>
        <taxon>Ascomycota</taxon>
        <taxon>Pezizomycotina</taxon>
        <taxon>Dothideomycetes</taxon>
        <taxon>Pleosporomycetidae</taxon>
        <taxon>Pleosporales</taxon>
        <taxon>Pleosporales incertae sedis</taxon>
        <taxon>Aaosphaeria</taxon>
    </lineage>
</organism>
<dbReference type="RefSeq" id="XP_033384637.1">
    <property type="nucleotide sequence ID" value="XM_033528041.1"/>
</dbReference>
<dbReference type="Gene3D" id="2.130.10.30">
    <property type="entry name" value="Regulator of chromosome condensation 1/beta-lactamase-inhibitor protein II"/>
    <property type="match status" value="2"/>
</dbReference>
<protein>
    <submittedName>
        <fullName evidence="2">RCC1/BLIP-II</fullName>
    </submittedName>
</protein>
<dbReference type="OrthoDB" id="5370059at2759"/>
<gene>
    <name evidence="2" type="ORF">BU24DRAFT_422637</name>
</gene>
<dbReference type="AlphaFoldDB" id="A0A6A5XSL9"/>
<dbReference type="GO" id="GO:0005085">
    <property type="term" value="F:guanyl-nucleotide exchange factor activity"/>
    <property type="evidence" value="ECO:0007669"/>
    <property type="project" value="TreeGrafter"/>
</dbReference>
<evidence type="ECO:0000313" key="2">
    <source>
        <dbReference type="EMBL" id="KAF2016298.1"/>
    </source>
</evidence>
<dbReference type="Pfam" id="PF00415">
    <property type="entry name" value="RCC1"/>
    <property type="match status" value="2"/>
</dbReference>
<dbReference type="InterPro" id="IPR009091">
    <property type="entry name" value="RCC1/BLIP-II"/>
</dbReference>
<keyword evidence="3" id="KW-1185">Reference proteome</keyword>
<evidence type="ECO:0000256" key="1">
    <source>
        <dbReference type="PROSITE-ProRule" id="PRU00235"/>
    </source>
</evidence>
<feature type="repeat" description="RCC1" evidence="1">
    <location>
        <begin position="10"/>
        <end position="62"/>
    </location>
</feature>
<name>A0A6A5XSL9_9PLEO</name>